<evidence type="ECO:0000313" key="1">
    <source>
        <dbReference type="EMBL" id="AZV44098.1"/>
    </source>
</evidence>
<name>A0A3Q9RPU6_9BACI</name>
<protein>
    <submittedName>
        <fullName evidence="1">Uncharacterized protein</fullName>
    </submittedName>
</protein>
<reference evidence="1 2" key="1">
    <citation type="submission" date="2018-01" db="EMBL/GenBank/DDBJ databases">
        <title>Bacillus asahii Genome sequencing and assembly.</title>
        <authorList>
            <person name="Jiang H."/>
            <person name="Feng Y."/>
            <person name="Zhao F."/>
            <person name="Lin X."/>
        </authorList>
    </citation>
    <scope>NUCLEOTIDE SEQUENCE [LARGE SCALE GENOMIC DNA]</scope>
    <source>
        <strain evidence="1 2">OM18</strain>
    </source>
</reference>
<dbReference type="EMBL" id="CP026095">
    <property type="protein sequence ID" value="AZV44098.1"/>
    <property type="molecule type" value="Genomic_DNA"/>
</dbReference>
<evidence type="ECO:0000313" key="2">
    <source>
        <dbReference type="Proteomes" id="UP000283095"/>
    </source>
</evidence>
<dbReference type="InterPro" id="IPR025555">
    <property type="entry name" value="YppG"/>
</dbReference>
<accession>A0A3Q9RPU6</accession>
<dbReference type="Proteomes" id="UP000283095">
    <property type="component" value="Chromosome"/>
</dbReference>
<dbReference type="AlphaFoldDB" id="A0A3Q9RPU6"/>
<dbReference type="KEGG" id="pasa:BAOM_3489"/>
<dbReference type="Pfam" id="PF14179">
    <property type="entry name" value="YppG"/>
    <property type="match status" value="1"/>
</dbReference>
<proteinExistence type="predicted"/>
<organism evidence="1 2">
    <name type="scientific">Peribacillus asahii</name>
    <dbReference type="NCBI Taxonomy" id="228899"/>
    <lineage>
        <taxon>Bacteria</taxon>
        <taxon>Bacillati</taxon>
        <taxon>Bacillota</taxon>
        <taxon>Bacilli</taxon>
        <taxon>Bacillales</taxon>
        <taxon>Bacillaceae</taxon>
        <taxon>Peribacillus</taxon>
    </lineage>
</organism>
<dbReference type="RefSeq" id="WP_252282557.1">
    <property type="nucleotide sequence ID" value="NZ_CP026095.1"/>
</dbReference>
<gene>
    <name evidence="1" type="ORF">BAOM_3489</name>
</gene>
<sequence>MMRANYHQGHPNPGYYPQSMPNYWGGYSEGMQYHAQPMLSYPFHVAGDSVMQPYQQSGIQQEPYSFQPYPQQPMNIGGAQTPQGATMSSYSPTSQSFNPFDNPLQPQVKRPPYQAFSNPYPKQQFMQKAQPSGFQSVLNQFKTQDGSMDVTKMMNTAGQMVNTFTQMSSVFKGVGSLFKIT</sequence>